<organism evidence="1 2">
    <name type="scientific">Bradyrhizobium canariense</name>
    <dbReference type="NCBI Taxonomy" id="255045"/>
    <lineage>
        <taxon>Bacteria</taxon>
        <taxon>Pseudomonadati</taxon>
        <taxon>Pseudomonadota</taxon>
        <taxon>Alphaproteobacteria</taxon>
        <taxon>Hyphomicrobiales</taxon>
        <taxon>Nitrobacteraceae</taxon>
        <taxon>Bradyrhizobium</taxon>
    </lineage>
</organism>
<accession>A0ABX3WV40</accession>
<keyword evidence="2" id="KW-1185">Reference proteome</keyword>
<dbReference type="Proteomes" id="UP000193884">
    <property type="component" value="Unassembled WGS sequence"/>
</dbReference>
<evidence type="ECO:0000313" key="1">
    <source>
        <dbReference type="EMBL" id="OSJ21829.1"/>
    </source>
</evidence>
<proteinExistence type="predicted"/>
<protein>
    <submittedName>
        <fullName evidence="1">Uncharacterized protein</fullName>
    </submittedName>
</protein>
<evidence type="ECO:0000313" key="2">
    <source>
        <dbReference type="Proteomes" id="UP000193884"/>
    </source>
</evidence>
<gene>
    <name evidence="1" type="ORF">BST63_33310</name>
</gene>
<reference evidence="1 2" key="1">
    <citation type="submission" date="2017-03" db="EMBL/GenBank/DDBJ databases">
        <title>Whole genome sequences of fourteen strains of Bradyrhizobium canariense and one strain of Bradyrhizobium japonicum isolated from Lupinus (Papilionoideae: Genisteae) species in Algeria.</title>
        <authorList>
            <person name="Crovadore J."/>
            <person name="Chekireb D."/>
            <person name="Brachmann A."/>
            <person name="Chablais R."/>
            <person name="Cochard B."/>
            <person name="Lefort F."/>
        </authorList>
    </citation>
    <scope>NUCLEOTIDE SEQUENCE [LARGE SCALE GENOMIC DNA]</scope>
    <source>
        <strain evidence="1 2">UBMAN05</strain>
    </source>
</reference>
<name>A0ABX3WV40_9BRAD</name>
<dbReference type="RefSeq" id="WP_085385533.1">
    <property type="nucleotide sequence ID" value="NZ_NAFJ01000154.1"/>
</dbReference>
<comment type="caution">
    <text evidence="1">The sequence shown here is derived from an EMBL/GenBank/DDBJ whole genome shotgun (WGS) entry which is preliminary data.</text>
</comment>
<sequence length="227" mass="24900">MVEVLRAALFGSLAFMATWVTQANACGNGPLQCEAVYGIFAKKSKERLLIEELYSKLVKSADNSLTKLYADPLSTAVAEVKGKASDADVKFWVIVTNPTALPQTGKFYVMAAKVATEVTDLYKGRDWLNCPLEARLCKNEIESKNIFIKPDDDRKPFRIAIHELKKTGEIILQKDIDVPPNSIRTLGLAIPDADDGDEVVIALLGGQAGDKIKMDEADVIRLGFALR</sequence>
<dbReference type="EMBL" id="NAFK01000176">
    <property type="protein sequence ID" value="OSJ21829.1"/>
    <property type="molecule type" value="Genomic_DNA"/>
</dbReference>